<dbReference type="OMA" id="EGWNIWA"/>
<evidence type="ECO:0000313" key="3">
    <source>
        <dbReference type="Proteomes" id="UP000283634"/>
    </source>
</evidence>
<feature type="signal peptide" evidence="1">
    <location>
        <begin position="1"/>
        <end position="23"/>
    </location>
</feature>
<sequence length="555" mass="60549">MGLFGRVSFLVIAFLSAAYSAYALSEYRAAWCISRARIIIPKAVRRFHASLKRNGLARNCSHSPDKRTAKDADKPVAVQPGAAAKFSTSAGWSAETGALSGSLSCPVAFVDNAAFESNVHAVVSLLLESKKQIRLSTKGVHCPELLERAAALMERFSHPCSDYDIIAPGRLLVSGLLISNAAEALLWARRGTFPSLLLGEPVVDAVSAANYVEAMTLNATSKLRCLVVVDAVAQLELLWNAAKEWIFNGGYTRLGFDSAVESLQFDLMLRGNLSDDAPWSPSPCGKGSQPLRGSCHVSQLCDMVKEFNAKVSSEKLPVGIQFVIRGLWTHEDGLLSGTDMAPTPSHTTSCFIPARWCMRYPPLRWYKRHAAKQIQLRRCSMLEQLGYKKRPPPDEFLTSGGSSASLAYAAQDETLAEVCVAAGLLCGHHMDRYANSIFKPSLYFALAVTRVRPKRVLICSGFGHSLFGAVAVYPPQLRSTQCHGTHVDEDLEMGVMLSDGTSAEYFIGIGDPVVFRPKYSSTLLELVDSLLLITEEGEVSASMRTYRGEGWNIWA</sequence>
<reference evidence="2 3" key="1">
    <citation type="journal article" date="2018" name="BMC Genomics">
        <title>Genomic comparison of Trypanosoma conorhini and Trypanosoma rangeli to Trypanosoma cruzi strains of high and low virulence.</title>
        <authorList>
            <person name="Bradwell K.R."/>
            <person name="Koparde V.N."/>
            <person name="Matveyev A.V."/>
            <person name="Serrano M.G."/>
            <person name="Alves J.M."/>
            <person name="Parikh H."/>
            <person name="Huang B."/>
            <person name="Lee V."/>
            <person name="Espinosa-Alvarez O."/>
            <person name="Ortiz P.A."/>
            <person name="Costa-Martins A.G."/>
            <person name="Teixeira M.M."/>
            <person name="Buck G.A."/>
        </authorList>
    </citation>
    <scope>NUCLEOTIDE SEQUENCE [LARGE SCALE GENOMIC DNA]</scope>
    <source>
        <strain evidence="2 3">AM80</strain>
    </source>
</reference>
<dbReference type="Proteomes" id="UP000283634">
    <property type="component" value="Unassembled WGS sequence"/>
</dbReference>
<feature type="chain" id="PRO_5019515950" evidence="1">
    <location>
        <begin position="24"/>
        <end position="555"/>
    </location>
</feature>
<accession>A0A422NZK8</accession>
<dbReference type="Gene3D" id="3.20.20.10">
    <property type="entry name" value="Alanine racemase"/>
    <property type="match status" value="1"/>
</dbReference>
<organism evidence="2 3">
    <name type="scientific">Trypanosoma rangeli</name>
    <dbReference type="NCBI Taxonomy" id="5698"/>
    <lineage>
        <taxon>Eukaryota</taxon>
        <taxon>Discoba</taxon>
        <taxon>Euglenozoa</taxon>
        <taxon>Kinetoplastea</taxon>
        <taxon>Metakinetoplastina</taxon>
        <taxon>Trypanosomatida</taxon>
        <taxon>Trypanosomatidae</taxon>
        <taxon>Trypanosoma</taxon>
        <taxon>Herpetosoma</taxon>
    </lineage>
</organism>
<comment type="caution">
    <text evidence="2">The sequence shown here is derived from an EMBL/GenBank/DDBJ whole genome shotgun (WGS) entry which is preliminary data.</text>
</comment>
<dbReference type="OrthoDB" id="251747at2759"/>
<dbReference type="RefSeq" id="XP_029241846.1">
    <property type="nucleotide sequence ID" value="XM_029378334.1"/>
</dbReference>
<evidence type="ECO:0000313" key="2">
    <source>
        <dbReference type="EMBL" id="RNF10898.1"/>
    </source>
</evidence>
<dbReference type="GeneID" id="40325215"/>
<gene>
    <name evidence="2" type="ORF">TraAM80_01282</name>
</gene>
<dbReference type="EMBL" id="MKGL01000025">
    <property type="protein sequence ID" value="RNF10898.1"/>
    <property type="molecule type" value="Genomic_DNA"/>
</dbReference>
<dbReference type="AlphaFoldDB" id="A0A422NZK8"/>
<keyword evidence="3" id="KW-1185">Reference proteome</keyword>
<protein>
    <submittedName>
        <fullName evidence="2">Amino acid aldolase</fullName>
    </submittedName>
</protein>
<evidence type="ECO:0000256" key="1">
    <source>
        <dbReference type="SAM" id="SignalP"/>
    </source>
</evidence>
<dbReference type="InterPro" id="IPR029066">
    <property type="entry name" value="PLP-binding_barrel"/>
</dbReference>
<keyword evidence="1" id="KW-0732">Signal</keyword>
<proteinExistence type="predicted"/>
<name>A0A422NZK8_TRYRA</name>